<gene>
    <name evidence="2" type="ORF">FC69_GL000247</name>
</gene>
<evidence type="ECO:0000313" key="3">
    <source>
        <dbReference type="Proteomes" id="UP000051264"/>
    </source>
</evidence>
<organism evidence="2 3">
    <name type="scientific">Latilactobacillus fuchuensis DSM 14340 = JCM 11249</name>
    <dbReference type="NCBI Taxonomy" id="1423747"/>
    <lineage>
        <taxon>Bacteria</taxon>
        <taxon>Bacillati</taxon>
        <taxon>Bacillota</taxon>
        <taxon>Bacilli</taxon>
        <taxon>Lactobacillales</taxon>
        <taxon>Lactobacillaceae</taxon>
        <taxon>Latilactobacillus</taxon>
    </lineage>
</organism>
<dbReference type="Proteomes" id="UP000051264">
    <property type="component" value="Unassembled WGS sequence"/>
</dbReference>
<proteinExistence type="predicted"/>
<evidence type="ECO:0000256" key="1">
    <source>
        <dbReference type="SAM" id="SignalP"/>
    </source>
</evidence>
<dbReference type="PROSITE" id="PS51257">
    <property type="entry name" value="PROKAR_LIPOPROTEIN"/>
    <property type="match status" value="1"/>
</dbReference>
<dbReference type="RefSeq" id="WP_025083084.1">
    <property type="nucleotide sequence ID" value="NZ_AZEX01000068.1"/>
</dbReference>
<dbReference type="EMBL" id="AZEX01000068">
    <property type="protein sequence ID" value="KRL58595.1"/>
    <property type="molecule type" value="Genomic_DNA"/>
</dbReference>
<evidence type="ECO:0008006" key="4">
    <source>
        <dbReference type="Google" id="ProtNLM"/>
    </source>
</evidence>
<dbReference type="OrthoDB" id="9833755at2"/>
<feature type="signal peptide" evidence="1">
    <location>
        <begin position="1"/>
        <end position="25"/>
    </location>
</feature>
<name>A0A0R1RYJ7_9LACO</name>
<dbReference type="STRING" id="1423747.FC69_GL000247"/>
<keyword evidence="1" id="KW-0732">Signal</keyword>
<sequence>MVKKGVLLLMLLFSCWRINSHAVQAKTYDYKPDQPIVMKNAGVHITLLNYQILTTPLPKFEYSDTDELERYLLATFEMSVVKNGRKWTTGRYDYHLEVGPNELSPIDEAIPKQLKKGTLLNTKSELTVKPGKHKRYTVLFVLYPNNDQQLMVDTGADNVQTINLQKIPSQNGVFASQVAPNGGQ</sequence>
<dbReference type="PATRIC" id="fig|1423747.3.peg.254"/>
<accession>A0A0R1RYJ7</accession>
<evidence type="ECO:0000313" key="2">
    <source>
        <dbReference type="EMBL" id="KRL58595.1"/>
    </source>
</evidence>
<reference evidence="2 3" key="1">
    <citation type="journal article" date="2015" name="Genome Announc.">
        <title>Expanding the biotechnology potential of lactobacilli through comparative genomics of 213 strains and associated genera.</title>
        <authorList>
            <person name="Sun Z."/>
            <person name="Harris H.M."/>
            <person name="McCann A."/>
            <person name="Guo C."/>
            <person name="Argimon S."/>
            <person name="Zhang W."/>
            <person name="Yang X."/>
            <person name="Jeffery I.B."/>
            <person name="Cooney J.C."/>
            <person name="Kagawa T.F."/>
            <person name="Liu W."/>
            <person name="Song Y."/>
            <person name="Salvetti E."/>
            <person name="Wrobel A."/>
            <person name="Rasinkangas P."/>
            <person name="Parkhill J."/>
            <person name="Rea M.C."/>
            <person name="O'Sullivan O."/>
            <person name="Ritari J."/>
            <person name="Douillard F.P."/>
            <person name="Paul Ross R."/>
            <person name="Yang R."/>
            <person name="Briner A.E."/>
            <person name="Felis G.E."/>
            <person name="de Vos W.M."/>
            <person name="Barrangou R."/>
            <person name="Klaenhammer T.R."/>
            <person name="Caufield P.W."/>
            <person name="Cui Y."/>
            <person name="Zhang H."/>
            <person name="O'Toole P.W."/>
        </authorList>
    </citation>
    <scope>NUCLEOTIDE SEQUENCE [LARGE SCALE GENOMIC DNA]</scope>
    <source>
        <strain evidence="2 3">DSM 14340</strain>
    </source>
</reference>
<dbReference type="AlphaFoldDB" id="A0A0R1RYJ7"/>
<feature type="chain" id="PRO_5006410229" description="Peptidase A2 domain-containing protein" evidence="1">
    <location>
        <begin position="26"/>
        <end position="184"/>
    </location>
</feature>
<comment type="caution">
    <text evidence="2">The sequence shown here is derived from an EMBL/GenBank/DDBJ whole genome shotgun (WGS) entry which is preliminary data.</text>
</comment>
<protein>
    <recommendedName>
        <fullName evidence="4">Peptidase A2 domain-containing protein</fullName>
    </recommendedName>
</protein>